<dbReference type="RefSeq" id="WP_265281273.1">
    <property type="nucleotide sequence ID" value="NZ_QZCW01000001.1"/>
</dbReference>
<gene>
    <name evidence="1" type="ORF">D5039_04980</name>
</gene>
<proteinExistence type="predicted"/>
<reference evidence="2" key="1">
    <citation type="submission" date="2023-07" db="EMBL/GenBank/DDBJ databases">
        <title>Verminephrobacter genomes.</title>
        <authorList>
            <person name="Lund M.B."/>
        </authorList>
    </citation>
    <scope>NUCLEOTIDE SEQUENCE [LARGE SCALE GENOMIC DNA]</scope>
    <source>
        <strain evidence="2">AtM5-05</strain>
    </source>
</reference>
<protein>
    <submittedName>
        <fullName evidence="1">GpE family phage tail protein</fullName>
    </submittedName>
</protein>
<comment type="caution">
    <text evidence="1">The sequence shown here is derived from an EMBL/GenBank/DDBJ whole genome shotgun (WGS) entry which is preliminary data.</text>
</comment>
<evidence type="ECO:0000313" key="1">
    <source>
        <dbReference type="EMBL" id="MCW5320558.1"/>
    </source>
</evidence>
<evidence type="ECO:0000313" key="2">
    <source>
        <dbReference type="Proteomes" id="UP001208935"/>
    </source>
</evidence>
<dbReference type="Pfam" id="PF06528">
    <property type="entry name" value="Phage_P2_GpE"/>
    <property type="match status" value="1"/>
</dbReference>
<name>A0ABT3KQG5_9BURK</name>
<accession>A0ABT3KQG5</accession>
<organism evidence="1 2">
    <name type="scientific">Verminephrobacter aporrectodeae subsp. tuberculatae</name>
    <dbReference type="NCBI Taxonomy" id="1110392"/>
    <lineage>
        <taxon>Bacteria</taxon>
        <taxon>Pseudomonadati</taxon>
        <taxon>Pseudomonadota</taxon>
        <taxon>Betaproteobacteria</taxon>
        <taxon>Burkholderiales</taxon>
        <taxon>Comamonadaceae</taxon>
        <taxon>Verminephrobacter</taxon>
    </lineage>
</organism>
<dbReference type="InterPro" id="IPR009493">
    <property type="entry name" value="P2_GpE"/>
</dbReference>
<keyword evidence="2" id="KW-1185">Reference proteome</keyword>
<sequence>MADLAFVFHWPLADMLGMDLDELMMWRGLALERNNPATE</sequence>
<dbReference type="EMBL" id="QZCW01000001">
    <property type="protein sequence ID" value="MCW5320558.1"/>
    <property type="molecule type" value="Genomic_DNA"/>
</dbReference>
<dbReference type="Proteomes" id="UP001208935">
    <property type="component" value="Unassembled WGS sequence"/>
</dbReference>